<organism evidence="1">
    <name type="scientific">hydrothermal vent metagenome</name>
    <dbReference type="NCBI Taxonomy" id="652676"/>
    <lineage>
        <taxon>unclassified sequences</taxon>
        <taxon>metagenomes</taxon>
        <taxon>ecological metagenomes</taxon>
    </lineage>
</organism>
<dbReference type="AlphaFoldDB" id="A0A3B0ZT37"/>
<reference evidence="1" key="1">
    <citation type="submission" date="2018-06" db="EMBL/GenBank/DDBJ databases">
        <authorList>
            <person name="Zhirakovskaya E."/>
        </authorList>
    </citation>
    <scope>NUCLEOTIDE SEQUENCE</scope>
</reference>
<dbReference type="InterPro" id="IPR017467">
    <property type="entry name" value="CHP03016_PEP-CTERM"/>
</dbReference>
<protein>
    <recommendedName>
        <fullName evidence="2">TIGR03016 family PEP-CTERM system-associated outer membrane protein</fullName>
    </recommendedName>
</protein>
<sequence>MLMWRAAYLFVWSSLWMGVMPAQANIEIIPSILASHYWTDNRELTVDALSEKDSITEIKPEVTLILTSRRHRGELGASYQYLTYQRADETRNFQQYRASTNSELLSELLFLDLSADRVQSAVSQLGAVAANNRTLSTNRTDVSTVGIKPYLVKQWNPRWRSRIDYDYQDIKYKSTELTDSQVQEITALTEYGGRGDNISVNLSYSGVRVESDRVTTPTELDEIRLDTRYQMNSTWTWLLNAGYEEDRYERSTVEKTEGGFGEIGAEFLPTRKIVVSGTIGERYFGDTASLRLLYQYNSRTGVEASYRKDITQTSIELNRSGTLDETTPAAFDGLGNTFLVTEVFEIRRSNALFYYQWPRSRGELSGYREIRDFQLSLNQEIVDFVTASWNWSMTAKSSLDLAFSIRDRETVSLPGKDRLSYVSIKVETAPIRSVSMGGEYTITKREADIALSYREQQVGLFIRMLF</sequence>
<evidence type="ECO:0008006" key="2">
    <source>
        <dbReference type="Google" id="ProtNLM"/>
    </source>
</evidence>
<dbReference type="EMBL" id="UOFQ01000201">
    <property type="protein sequence ID" value="VAW90507.1"/>
    <property type="molecule type" value="Genomic_DNA"/>
</dbReference>
<gene>
    <name evidence="1" type="ORF">MNBD_GAMMA17-1995</name>
</gene>
<proteinExistence type="predicted"/>
<accession>A0A3B0ZT37</accession>
<name>A0A3B0ZT37_9ZZZZ</name>
<evidence type="ECO:0000313" key="1">
    <source>
        <dbReference type="EMBL" id="VAW90507.1"/>
    </source>
</evidence>
<dbReference type="NCBIfam" id="TIGR03016">
    <property type="entry name" value="pepcterm_hypo_1"/>
    <property type="match status" value="1"/>
</dbReference>